<gene>
    <name evidence="3" type="primary">LOC106818062</name>
</gene>
<dbReference type="RefSeq" id="XP_014678273.1">
    <property type="nucleotide sequence ID" value="XM_014822787.1"/>
</dbReference>
<feature type="compositionally biased region" description="Low complexity" evidence="1">
    <location>
        <begin position="14"/>
        <end position="28"/>
    </location>
</feature>
<feature type="region of interest" description="Disordered" evidence="1">
    <location>
        <begin position="1"/>
        <end position="73"/>
    </location>
</feature>
<dbReference type="Proteomes" id="UP000695022">
    <property type="component" value="Unplaced"/>
</dbReference>
<dbReference type="GeneID" id="106818062"/>
<protein>
    <submittedName>
        <fullName evidence="3">Uncharacterized protein LOC106818062</fullName>
    </submittedName>
</protein>
<sequence>MYPMLRLPEDVSDDSAVSSMGSSPGSSPTQGRLDNENVSLSECSVSLGESRDSYNGEAVRNAPNGGATGGMSLMPGYESESKFAPDKFLAHGAVGASVKDLGRHIAHNHTYQVPQGGWPQQPRARPAGRGR</sequence>
<evidence type="ECO:0000313" key="2">
    <source>
        <dbReference type="Proteomes" id="UP000695022"/>
    </source>
</evidence>
<name>A0ABM1F1F2_PRICU</name>
<evidence type="ECO:0000256" key="1">
    <source>
        <dbReference type="SAM" id="MobiDB-lite"/>
    </source>
</evidence>
<evidence type="ECO:0000313" key="3">
    <source>
        <dbReference type="RefSeq" id="XP_014678273.1"/>
    </source>
</evidence>
<feature type="region of interest" description="Disordered" evidence="1">
    <location>
        <begin position="107"/>
        <end position="131"/>
    </location>
</feature>
<organism evidence="2 3">
    <name type="scientific">Priapulus caudatus</name>
    <name type="common">Priapulid worm</name>
    <dbReference type="NCBI Taxonomy" id="37621"/>
    <lineage>
        <taxon>Eukaryota</taxon>
        <taxon>Metazoa</taxon>
        <taxon>Ecdysozoa</taxon>
        <taxon>Scalidophora</taxon>
        <taxon>Priapulida</taxon>
        <taxon>Priapulimorpha</taxon>
        <taxon>Priapulimorphida</taxon>
        <taxon>Priapulidae</taxon>
        <taxon>Priapulus</taxon>
    </lineage>
</organism>
<accession>A0ABM1F1F2</accession>
<proteinExistence type="predicted"/>
<keyword evidence="2" id="KW-1185">Reference proteome</keyword>
<reference evidence="3" key="1">
    <citation type="submission" date="2025-08" db="UniProtKB">
        <authorList>
            <consortium name="RefSeq"/>
        </authorList>
    </citation>
    <scope>IDENTIFICATION</scope>
</reference>
<feature type="compositionally biased region" description="Polar residues" evidence="1">
    <location>
        <begin position="29"/>
        <end position="44"/>
    </location>
</feature>